<evidence type="ECO:0008006" key="11">
    <source>
        <dbReference type="Google" id="ProtNLM"/>
    </source>
</evidence>
<comment type="cofactor">
    <cofactor evidence="1 7">
        <name>heme</name>
        <dbReference type="ChEBI" id="CHEBI:30413"/>
    </cofactor>
</comment>
<feature type="transmembrane region" description="Helical" evidence="8">
    <location>
        <begin position="12"/>
        <end position="34"/>
    </location>
</feature>
<dbReference type="Proteomes" id="UP001324427">
    <property type="component" value="Unassembled WGS sequence"/>
</dbReference>
<dbReference type="EMBL" id="JAVFHQ010000097">
    <property type="protein sequence ID" value="KAK4539384.1"/>
    <property type="molecule type" value="Genomic_DNA"/>
</dbReference>
<dbReference type="GO" id="GO:0004497">
    <property type="term" value="F:monooxygenase activity"/>
    <property type="evidence" value="ECO:0007669"/>
    <property type="project" value="UniProtKB-KW"/>
</dbReference>
<dbReference type="PANTHER" id="PTHR24305">
    <property type="entry name" value="CYTOCHROME P450"/>
    <property type="match status" value="1"/>
</dbReference>
<dbReference type="PRINTS" id="PR00385">
    <property type="entry name" value="P450"/>
</dbReference>
<keyword evidence="10" id="KW-1185">Reference proteome</keyword>
<dbReference type="Pfam" id="PF00067">
    <property type="entry name" value="p450"/>
    <property type="match status" value="1"/>
</dbReference>
<keyword evidence="4" id="KW-0560">Oxidoreductase</keyword>
<dbReference type="AlphaFoldDB" id="A0AAV9J541"/>
<dbReference type="InterPro" id="IPR036396">
    <property type="entry name" value="Cyt_P450_sf"/>
</dbReference>
<keyword evidence="3 7" id="KW-0479">Metal-binding</keyword>
<dbReference type="Gene3D" id="1.10.630.10">
    <property type="entry name" value="Cytochrome P450"/>
    <property type="match status" value="1"/>
</dbReference>
<reference evidence="9 10" key="1">
    <citation type="submission" date="2021-11" db="EMBL/GenBank/DDBJ databases">
        <title>Black yeast isolated from Biological Soil Crust.</title>
        <authorList>
            <person name="Kurbessoian T."/>
        </authorList>
    </citation>
    <scope>NUCLEOTIDE SEQUENCE [LARGE SCALE GENOMIC DNA]</scope>
    <source>
        <strain evidence="9 10">CCFEE 5522</strain>
    </source>
</reference>
<organism evidence="9 10">
    <name type="scientific">Oleoguttula mirabilis</name>
    <dbReference type="NCBI Taxonomy" id="1507867"/>
    <lineage>
        <taxon>Eukaryota</taxon>
        <taxon>Fungi</taxon>
        <taxon>Dikarya</taxon>
        <taxon>Ascomycota</taxon>
        <taxon>Pezizomycotina</taxon>
        <taxon>Dothideomycetes</taxon>
        <taxon>Dothideomycetidae</taxon>
        <taxon>Mycosphaerellales</taxon>
        <taxon>Teratosphaeriaceae</taxon>
        <taxon>Oleoguttula</taxon>
    </lineage>
</organism>
<dbReference type="SUPFAM" id="SSF48264">
    <property type="entry name" value="Cytochrome P450"/>
    <property type="match status" value="1"/>
</dbReference>
<dbReference type="InterPro" id="IPR002401">
    <property type="entry name" value="Cyt_P450_E_grp-I"/>
</dbReference>
<evidence type="ECO:0000313" key="9">
    <source>
        <dbReference type="EMBL" id="KAK4539384.1"/>
    </source>
</evidence>
<keyword evidence="8" id="KW-1133">Transmembrane helix</keyword>
<evidence type="ECO:0000256" key="6">
    <source>
        <dbReference type="ARBA" id="ARBA00023033"/>
    </source>
</evidence>
<evidence type="ECO:0000256" key="8">
    <source>
        <dbReference type="SAM" id="Phobius"/>
    </source>
</evidence>
<evidence type="ECO:0000256" key="4">
    <source>
        <dbReference type="ARBA" id="ARBA00023002"/>
    </source>
</evidence>
<accession>A0AAV9J541</accession>
<protein>
    <recommendedName>
        <fullName evidence="11">Cytochrome P450</fullName>
    </recommendedName>
</protein>
<dbReference type="CDD" id="cd11062">
    <property type="entry name" value="CYP58-like"/>
    <property type="match status" value="1"/>
</dbReference>
<dbReference type="GO" id="GO:0005506">
    <property type="term" value="F:iron ion binding"/>
    <property type="evidence" value="ECO:0007669"/>
    <property type="project" value="InterPro"/>
</dbReference>
<name>A0AAV9J541_9PEZI</name>
<sequence length="523" mass="59828">MRLHEHGFSYSGISLITTGVCLAFLTIIAIHRIFFSPLAPFPGPWLAAATYGYEFYYDIWPHTFRYMWKIRELHETYGPIVRINPTHLHVLDASFYEEIHPSDTRRKRERDRWFSGQDENVLGVGGLTQTIGHDLHRTRRSAIAPLFSKKNIYELQPLVKKKVDKLVDRFSQACKEGTVINLVNAMSALTMDVISSYCFGKDMRQLDKPEFAAQVVWEMLQGSKVSGPARHMPWLFDVLLNLPPWFLRLVHPQYPEEDPSQMLRDRMQYILDHPDEPSEDGNITIVHTIKDSNLPPKERTADRLAIEAATFLGAGTETTGRVLAVTAYYLVANVDLLARLREELKTVMPTPDTEAPLSELEKLPFLTAVLQEGLRLANGVSGRMPRVAPVETLIYHARDKQNQVDKVWEIPPGTAVSMSIYLLHHDEEIFPDSHSFKPDRWIDNMPLRQHLYAFAKGTRGCLGSNLAWSELYQTIAIIFRRFDLRLYDTIESRDVEIVRDFSIAGMDPSSLGIRVKVVEELIA</sequence>
<keyword evidence="7" id="KW-0349">Heme</keyword>
<evidence type="ECO:0000256" key="3">
    <source>
        <dbReference type="ARBA" id="ARBA00022723"/>
    </source>
</evidence>
<feature type="binding site" description="axial binding residue" evidence="7">
    <location>
        <position position="461"/>
    </location>
    <ligand>
        <name>heme</name>
        <dbReference type="ChEBI" id="CHEBI:30413"/>
    </ligand>
    <ligandPart>
        <name>Fe</name>
        <dbReference type="ChEBI" id="CHEBI:18248"/>
    </ligandPart>
</feature>
<comment type="caution">
    <text evidence="9">The sequence shown here is derived from an EMBL/GenBank/DDBJ whole genome shotgun (WGS) entry which is preliminary data.</text>
</comment>
<dbReference type="PRINTS" id="PR00463">
    <property type="entry name" value="EP450I"/>
</dbReference>
<evidence type="ECO:0000313" key="10">
    <source>
        <dbReference type="Proteomes" id="UP001324427"/>
    </source>
</evidence>
<keyword evidence="5 7" id="KW-0408">Iron</keyword>
<comment type="similarity">
    <text evidence="2">Belongs to the cytochrome P450 family.</text>
</comment>
<dbReference type="GO" id="GO:0016705">
    <property type="term" value="F:oxidoreductase activity, acting on paired donors, with incorporation or reduction of molecular oxygen"/>
    <property type="evidence" value="ECO:0007669"/>
    <property type="project" value="InterPro"/>
</dbReference>
<keyword evidence="8" id="KW-0472">Membrane</keyword>
<dbReference type="InterPro" id="IPR050121">
    <property type="entry name" value="Cytochrome_P450_monoxygenase"/>
</dbReference>
<keyword evidence="6" id="KW-0503">Monooxygenase</keyword>
<dbReference type="PANTHER" id="PTHR24305:SF157">
    <property type="entry name" value="N-ACETYLTRYPTOPHAN 6-HYDROXYLASE IVOC-RELATED"/>
    <property type="match status" value="1"/>
</dbReference>
<dbReference type="InterPro" id="IPR001128">
    <property type="entry name" value="Cyt_P450"/>
</dbReference>
<evidence type="ECO:0000256" key="2">
    <source>
        <dbReference type="ARBA" id="ARBA00010617"/>
    </source>
</evidence>
<keyword evidence="8" id="KW-0812">Transmembrane</keyword>
<evidence type="ECO:0000256" key="5">
    <source>
        <dbReference type="ARBA" id="ARBA00023004"/>
    </source>
</evidence>
<proteinExistence type="inferred from homology"/>
<gene>
    <name evidence="9" type="ORF">LTR36_010985</name>
</gene>
<evidence type="ECO:0000256" key="7">
    <source>
        <dbReference type="PIRSR" id="PIRSR602401-1"/>
    </source>
</evidence>
<dbReference type="GO" id="GO:0020037">
    <property type="term" value="F:heme binding"/>
    <property type="evidence" value="ECO:0007669"/>
    <property type="project" value="InterPro"/>
</dbReference>
<evidence type="ECO:0000256" key="1">
    <source>
        <dbReference type="ARBA" id="ARBA00001971"/>
    </source>
</evidence>